<proteinExistence type="predicted"/>
<name>A0ABR2VLK1_9FUNG</name>
<evidence type="ECO:0000313" key="3">
    <source>
        <dbReference type="Proteomes" id="UP001479436"/>
    </source>
</evidence>
<feature type="repeat" description="PPR" evidence="1">
    <location>
        <begin position="348"/>
        <end position="384"/>
    </location>
</feature>
<dbReference type="NCBIfam" id="TIGR00756">
    <property type="entry name" value="PPR"/>
    <property type="match status" value="4"/>
</dbReference>
<organism evidence="2 3">
    <name type="scientific">Basidiobolus ranarum</name>
    <dbReference type="NCBI Taxonomy" id="34480"/>
    <lineage>
        <taxon>Eukaryota</taxon>
        <taxon>Fungi</taxon>
        <taxon>Fungi incertae sedis</taxon>
        <taxon>Zoopagomycota</taxon>
        <taxon>Entomophthoromycotina</taxon>
        <taxon>Basidiobolomycetes</taxon>
        <taxon>Basidiobolales</taxon>
        <taxon>Basidiobolaceae</taxon>
        <taxon>Basidiobolus</taxon>
    </lineage>
</organism>
<accession>A0ABR2VLK1</accession>
<feature type="repeat" description="PPR" evidence="1">
    <location>
        <begin position="278"/>
        <end position="312"/>
    </location>
</feature>
<dbReference type="Pfam" id="PF13812">
    <property type="entry name" value="PPR_3"/>
    <property type="match status" value="3"/>
</dbReference>
<dbReference type="PANTHER" id="PTHR47938:SF35">
    <property type="entry name" value="PENTATRICOPEPTIDE REPEAT-CONTAINING PROTEIN 4, MITOCHONDRIAL-RELATED"/>
    <property type="match status" value="1"/>
</dbReference>
<keyword evidence="3" id="KW-1185">Reference proteome</keyword>
<dbReference type="PROSITE" id="PS51375">
    <property type="entry name" value="PPR"/>
    <property type="match status" value="5"/>
</dbReference>
<dbReference type="PANTHER" id="PTHR47938">
    <property type="entry name" value="RESPIRATORY COMPLEX I CHAPERONE (CIA84), PUTATIVE (AFU_ORTHOLOGUE AFUA_2G06020)-RELATED"/>
    <property type="match status" value="1"/>
</dbReference>
<gene>
    <name evidence="2" type="ORF">K7432_016560</name>
</gene>
<evidence type="ECO:0000313" key="2">
    <source>
        <dbReference type="EMBL" id="KAK9675250.1"/>
    </source>
</evidence>
<reference evidence="2 3" key="1">
    <citation type="submission" date="2023-04" db="EMBL/GenBank/DDBJ databases">
        <title>Genome of Basidiobolus ranarum AG-B5.</title>
        <authorList>
            <person name="Stajich J.E."/>
            <person name="Carter-House D."/>
            <person name="Gryganskyi A."/>
        </authorList>
    </citation>
    <scope>NUCLEOTIDE SEQUENCE [LARGE SCALE GENOMIC DNA]</scope>
    <source>
        <strain evidence="2 3">AG-B5</strain>
    </source>
</reference>
<evidence type="ECO:0008006" key="4">
    <source>
        <dbReference type="Google" id="ProtNLM"/>
    </source>
</evidence>
<sequence>MLLQRYFSIPSYNIKPYNISVSISLLQYNIIPRFQPPCHINLQHARKYTSNFITSIRKQSTLSTKVNASRDPVKKVEETLVKKRPKNSQISGVKLLRFNCKVAMENALNERNVSAAWRVFEEILSLNSLKYISTVQLSRLLGLLIKNCEHSLETKKKALSLVMNMKSLDIHFKSSRELQPLLLYYYRYGTLEEVQTTFHEISSLGLVTDAYVSNIYLDAIGKKSGKLAFKEFENLLSNGVIPDVFTFSTLLKNCRNEKDPALVSKIHDTFTKLGVKANSVCYTILIDTYGKSLQSEKVKETFDSMKRDGITVDTVMLNTVLNAMAKSGKVEDILTMYTSMTGSGLKPNLITFNTLLKGIVFEDGFNEKHLDLVRDEMKRHRIVPDIITYNTLLKGYLMHSEFEKGDRVYREIISTSHPDIITFNTLIEGYSAKSLDQAVGWIGEMQKRNMSPNCSTYNTIMNGYLKTNRPQKSLEYYDVLRKEKIQPTHITYGILMNCYSYLHKHPEVVTLWSEAVETFPLYTLNGALSVALDSYGYHSSASELRAFWSKLKERDFPFSENNLSAYIEALCHLGDVAYSIEVFWTECEQYKLEPSEKTVEIISRFLFKSSDTGRLKRFSQELRESYPNLHQHLRMKKLSS</sequence>
<feature type="repeat" description="PPR" evidence="1">
    <location>
        <begin position="453"/>
        <end position="487"/>
    </location>
</feature>
<protein>
    <recommendedName>
        <fullName evidence="4">Pentatricopeptide repeat-containing protein</fullName>
    </recommendedName>
</protein>
<dbReference type="InterPro" id="IPR011990">
    <property type="entry name" value="TPR-like_helical_dom_sf"/>
</dbReference>
<feature type="repeat" description="PPR" evidence="1">
    <location>
        <begin position="385"/>
        <end position="419"/>
    </location>
</feature>
<comment type="caution">
    <text evidence="2">The sequence shown here is derived from an EMBL/GenBank/DDBJ whole genome shotgun (WGS) entry which is preliminary data.</text>
</comment>
<dbReference type="Pfam" id="PF13041">
    <property type="entry name" value="PPR_2"/>
    <property type="match status" value="1"/>
</dbReference>
<evidence type="ECO:0000256" key="1">
    <source>
        <dbReference type="PROSITE-ProRule" id="PRU00708"/>
    </source>
</evidence>
<feature type="repeat" description="PPR" evidence="1">
    <location>
        <begin position="313"/>
        <end position="347"/>
    </location>
</feature>
<dbReference type="Gene3D" id="1.25.40.10">
    <property type="entry name" value="Tetratricopeptide repeat domain"/>
    <property type="match status" value="3"/>
</dbReference>
<dbReference type="EMBL" id="JASJQH010009684">
    <property type="protein sequence ID" value="KAK9675250.1"/>
    <property type="molecule type" value="Genomic_DNA"/>
</dbReference>
<dbReference type="Proteomes" id="UP001479436">
    <property type="component" value="Unassembled WGS sequence"/>
</dbReference>
<dbReference type="InterPro" id="IPR002885">
    <property type="entry name" value="PPR_rpt"/>
</dbReference>